<evidence type="ECO:0000313" key="12">
    <source>
        <dbReference type="EMBL" id="OAF68643.1"/>
    </source>
</evidence>
<keyword evidence="4" id="KW-0805">Transcription regulation</keyword>
<dbReference type="Pfam" id="PF00105">
    <property type="entry name" value="zf-C4"/>
    <property type="match status" value="1"/>
</dbReference>
<dbReference type="PANTHER" id="PTHR24083">
    <property type="entry name" value="NUCLEAR HORMONE RECEPTOR"/>
    <property type="match status" value="1"/>
</dbReference>
<name>A0A177B4R6_9BILA</name>
<evidence type="ECO:0000259" key="10">
    <source>
        <dbReference type="PROSITE" id="PS51030"/>
    </source>
</evidence>
<dbReference type="InterPro" id="IPR000003">
    <property type="entry name" value="Retinoid-X_rcpt/HNF4"/>
</dbReference>
<dbReference type="SMART" id="SM00399">
    <property type="entry name" value="ZnF_C4"/>
    <property type="match status" value="1"/>
</dbReference>
<evidence type="ECO:0000256" key="6">
    <source>
        <dbReference type="ARBA" id="ARBA00023163"/>
    </source>
</evidence>
<dbReference type="EMBL" id="LWCA01000411">
    <property type="protein sequence ID" value="OAF68643.1"/>
    <property type="molecule type" value="Genomic_DNA"/>
</dbReference>
<dbReference type="Gene3D" id="1.10.565.10">
    <property type="entry name" value="Retinoid X Receptor"/>
    <property type="match status" value="1"/>
</dbReference>
<gene>
    <name evidence="12" type="ORF">A3Q56_03572</name>
</gene>
<dbReference type="PRINTS" id="PR00398">
    <property type="entry name" value="STRDHORMONER"/>
</dbReference>
<dbReference type="AlphaFoldDB" id="A0A177B4R6"/>
<evidence type="ECO:0000256" key="1">
    <source>
        <dbReference type="ARBA" id="ARBA00022723"/>
    </source>
</evidence>
<dbReference type="InterPro" id="IPR035500">
    <property type="entry name" value="NHR-like_dom_sf"/>
</dbReference>
<protein>
    <recommendedName>
        <fullName evidence="14">Nuclear receptor</fullName>
    </recommendedName>
</protein>
<feature type="region of interest" description="Disordered" evidence="9">
    <location>
        <begin position="59"/>
        <end position="78"/>
    </location>
</feature>
<keyword evidence="1" id="KW-0479">Metal-binding</keyword>
<reference evidence="12 13" key="1">
    <citation type="submission" date="2016-04" db="EMBL/GenBank/DDBJ databases">
        <title>The genome of Intoshia linei affirms orthonectids as highly simplified spiralians.</title>
        <authorList>
            <person name="Mikhailov K.V."/>
            <person name="Slusarev G.S."/>
            <person name="Nikitin M.A."/>
            <person name="Logacheva M.D."/>
            <person name="Penin A."/>
            <person name="Aleoshin V."/>
            <person name="Panchin Y.V."/>
        </authorList>
    </citation>
    <scope>NUCLEOTIDE SEQUENCE [LARGE SCALE GENOMIC DNA]</scope>
    <source>
        <strain evidence="12">Intl2013</strain>
        <tissue evidence="12">Whole animal</tissue>
    </source>
</reference>
<dbReference type="OrthoDB" id="5771769at2759"/>
<dbReference type="SMART" id="SM00430">
    <property type="entry name" value="HOLI"/>
    <property type="match status" value="1"/>
</dbReference>
<dbReference type="GO" id="GO:0008270">
    <property type="term" value="F:zinc ion binding"/>
    <property type="evidence" value="ECO:0007669"/>
    <property type="project" value="UniProtKB-KW"/>
</dbReference>
<dbReference type="Gene3D" id="3.30.50.10">
    <property type="entry name" value="Erythroid Transcription Factor GATA-1, subunit A"/>
    <property type="match status" value="1"/>
</dbReference>
<dbReference type="GO" id="GO:0005634">
    <property type="term" value="C:nucleus"/>
    <property type="evidence" value="ECO:0007669"/>
    <property type="project" value="InterPro"/>
</dbReference>
<organism evidence="12 13">
    <name type="scientific">Intoshia linei</name>
    <dbReference type="NCBI Taxonomy" id="1819745"/>
    <lineage>
        <taxon>Eukaryota</taxon>
        <taxon>Metazoa</taxon>
        <taxon>Spiralia</taxon>
        <taxon>Lophotrochozoa</taxon>
        <taxon>Mesozoa</taxon>
        <taxon>Orthonectida</taxon>
        <taxon>Rhopaluridae</taxon>
        <taxon>Intoshia</taxon>
    </lineage>
</organism>
<dbReference type="SUPFAM" id="SSF57716">
    <property type="entry name" value="Glucocorticoid receptor-like (DNA-binding domain)"/>
    <property type="match status" value="1"/>
</dbReference>
<evidence type="ECO:0000256" key="3">
    <source>
        <dbReference type="ARBA" id="ARBA00022833"/>
    </source>
</evidence>
<keyword evidence="8" id="KW-0539">Nucleus</keyword>
<keyword evidence="5" id="KW-0238">DNA-binding</keyword>
<dbReference type="PROSITE" id="PS51030">
    <property type="entry name" value="NUCLEAR_REC_DBD_2"/>
    <property type="match status" value="1"/>
</dbReference>
<dbReference type="InterPro" id="IPR050274">
    <property type="entry name" value="Nuclear_hormone_rcpt_NR2"/>
</dbReference>
<evidence type="ECO:0000256" key="4">
    <source>
        <dbReference type="ARBA" id="ARBA00023015"/>
    </source>
</evidence>
<proteinExistence type="predicted"/>
<dbReference type="Pfam" id="PF00104">
    <property type="entry name" value="Hormone_recep"/>
    <property type="match status" value="1"/>
</dbReference>
<evidence type="ECO:0000256" key="8">
    <source>
        <dbReference type="ARBA" id="ARBA00023242"/>
    </source>
</evidence>
<evidence type="ECO:0000256" key="9">
    <source>
        <dbReference type="SAM" id="MobiDB-lite"/>
    </source>
</evidence>
<dbReference type="GO" id="GO:0003707">
    <property type="term" value="F:nuclear steroid receptor activity"/>
    <property type="evidence" value="ECO:0007669"/>
    <property type="project" value="InterPro"/>
</dbReference>
<evidence type="ECO:0000259" key="11">
    <source>
        <dbReference type="PROSITE" id="PS51843"/>
    </source>
</evidence>
<dbReference type="PROSITE" id="PS51843">
    <property type="entry name" value="NR_LBD"/>
    <property type="match status" value="1"/>
</dbReference>
<dbReference type="Proteomes" id="UP000078046">
    <property type="component" value="Unassembled WGS sequence"/>
</dbReference>
<dbReference type="InterPro" id="IPR013088">
    <property type="entry name" value="Znf_NHR/GATA"/>
</dbReference>
<keyword evidence="2" id="KW-0863">Zinc-finger</keyword>
<comment type="caution">
    <text evidence="12">The sequence shown here is derived from an EMBL/GenBank/DDBJ whole genome shotgun (WGS) entry which is preliminary data.</text>
</comment>
<accession>A0A177B4R6</accession>
<feature type="domain" description="Nuclear receptor" evidence="10">
    <location>
        <begin position="1"/>
        <end position="60"/>
    </location>
</feature>
<evidence type="ECO:0000256" key="5">
    <source>
        <dbReference type="ARBA" id="ARBA00023125"/>
    </source>
</evidence>
<dbReference type="SUPFAM" id="SSF48508">
    <property type="entry name" value="Nuclear receptor ligand-binding domain"/>
    <property type="match status" value="1"/>
</dbReference>
<dbReference type="GO" id="GO:0043565">
    <property type="term" value="F:sequence-specific DNA binding"/>
    <property type="evidence" value="ECO:0007669"/>
    <property type="project" value="InterPro"/>
</dbReference>
<evidence type="ECO:0000256" key="7">
    <source>
        <dbReference type="ARBA" id="ARBA00023170"/>
    </source>
</evidence>
<dbReference type="PRINTS" id="PR00545">
    <property type="entry name" value="RETINOIDXR"/>
</dbReference>
<evidence type="ECO:0008006" key="14">
    <source>
        <dbReference type="Google" id="ProtNLM"/>
    </source>
</evidence>
<sequence>MNFNCEGCKGFFKRTVRKNLVYSCRDERNCIIDKRQRNRCQHCRYRKCINTGMKKEAVQEERRQTRMPNTNKLDEHEKENNPLYINGDADDVARVMNCYKIVENFMENAKLNTDIQSNRWNLIIDLSNKYICSLVLWIKNLKIEKLTMPDILVLIRQNMLELQILYIAFKSRNLNDALFMDPQLHLSKNYLLSIGCGQLYNRIKMELIIKLNELKMDENEFNFMSLIILFNPLSEGLDFTIKHFIGNSRDQGYLLLSQYCKVHYPTDSNRFARLLLRLPGLRSISLKVYEQFDINKANFNCPPSILYDVLANKADYFDQADIDEIYFTKQKLLICKTEGSVNSESTTINDTHNSNEVVLNNNSILR</sequence>
<evidence type="ECO:0000313" key="13">
    <source>
        <dbReference type="Proteomes" id="UP000078046"/>
    </source>
</evidence>
<keyword evidence="6" id="KW-0804">Transcription</keyword>
<keyword evidence="7" id="KW-0675">Receptor</keyword>
<dbReference type="InterPro" id="IPR001723">
    <property type="entry name" value="Nuclear_hrmn_rcpt"/>
</dbReference>
<dbReference type="PRINTS" id="PR00047">
    <property type="entry name" value="STROIDFINGER"/>
</dbReference>
<keyword evidence="13" id="KW-1185">Reference proteome</keyword>
<dbReference type="InterPro" id="IPR001628">
    <property type="entry name" value="Znf_hrmn_rcpt"/>
</dbReference>
<feature type="domain" description="NR LBD" evidence="11">
    <location>
        <begin position="87"/>
        <end position="314"/>
    </location>
</feature>
<evidence type="ECO:0000256" key="2">
    <source>
        <dbReference type="ARBA" id="ARBA00022771"/>
    </source>
</evidence>
<dbReference type="InterPro" id="IPR000536">
    <property type="entry name" value="Nucl_hrmn_rcpt_lig-bd"/>
</dbReference>
<keyword evidence="3" id="KW-0862">Zinc</keyword>